<evidence type="ECO:0000313" key="3">
    <source>
        <dbReference type="Proteomes" id="UP000274772"/>
    </source>
</evidence>
<dbReference type="Proteomes" id="UP000274772">
    <property type="component" value="Chromosome"/>
</dbReference>
<keyword evidence="3" id="KW-1185">Reference proteome</keyword>
<dbReference type="RefSeq" id="WP_037541739.1">
    <property type="nucleotide sequence ID" value="NZ_JABEMV010000002.1"/>
</dbReference>
<name>A0ABM7FRT3_9STAP</name>
<feature type="signal peptide" evidence="1">
    <location>
        <begin position="1"/>
        <end position="19"/>
    </location>
</feature>
<keyword evidence="1" id="KW-0732">Signal</keyword>
<proteinExistence type="predicted"/>
<gene>
    <name evidence="2" type="ORF">JMUB590_0246</name>
</gene>
<protein>
    <recommendedName>
        <fullName evidence="4">Lipoprotein</fullName>
    </recommendedName>
</protein>
<evidence type="ECO:0008006" key="4">
    <source>
        <dbReference type="Google" id="ProtNLM"/>
    </source>
</evidence>
<reference evidence="2 3" key="1">
    <citation type="submission" date="2018-05" db="EMBL/GenBank/DDBJ databases">
        <title>Complete genome sequencing of three human clinical isolates of Staphylococcus caprae reveals virulence factors similar to those of S. epidermidis and S. capitis.</title>
        <authorList>
            <person name="Watanabe S."/>
            <person name="Cui L."/>
        </authorList>
    </citation>
    <scope>NUCLEOTIDE SEQUENCE [LARGE SCALE GENOMIC DNA]</scope>
    <source>
        <strain evidence="2 3">JMUB590</strain>
    </source>
</reference>
<sequence>MKRILLIFFSSLLILGACGKEYSVSDVTDQFKKDGLKVQNLHKMSREDFGVAPMKAEEAKMFTVKDDKNARIMKFKNEDELKDTKKYYDELGKSSAAFYSHTYAKDNILIQMNGEIKEDVFNKYKDSMKKVLDQ</sequence>
<feature type="chain" id="PRO_5047124202" description="Lipoprotein" evidence="1">
    <location>
        <begin position="20"/>
        <end position="134"/>
    </location>
</feature>
<accession>A0ABM7FRT3</accession>
<organism evidence="2 3">
    <name type="scientific">Staphylococcus caprae</name>
    <dbReference type="NCBI Taxonomy" id="29380"/>
    <lineage>
        <taxon>Bacteria</taxon>
        <taxon>Bacillati</taxon>
        <taxon>Bacillota</taxon>
        <taxon>Bacilli</taxon>
        <taxon>Bacillales</taxon>
        <taxon>Staphylococcaceae</taxon>
        <taxon>Staphylococcus</taxon>
    </lineage>
</organism>
<dbReference type="PROSITE" id="PS51257">
    <property type="entry name" value="PROKAR_LIPOPROTEIN"/>
    <property type="match status" value="1"/>
</dbReference>
<dbReference type="EMBL" id="AP018586">
    <property type="protein sequence ID" value="BBD91356.1"/>
    <property type="molecule type" value="Genomic_DNA"/>
</dbReference>
<evidence type="ECO:0000256" key="1">
    <source>
        <dbReference type="SAM" id="SignalP"/>
    </source>
</evidence>
<evidence type="ECO:0000313" key="2">
    <source>
        <dbReference type="EMBL" id="BBD91356.1"/>
    </source>
</evidence>